<evidence type="ECO:0000313" key="5">
    <source>
        <dbReference type="EMBL" id="SCM59768.1"/>
    </source>
</evidence>
<feature type="chain" id="PRO_5009604061" evidence="4">
    <location>
        <begin position="20"/>
        <end position="690"/>
    </location>
</feature>
<feature type="signal peptide" evidence="4">
    <location>
        <begin position="1"/>
        <end position="19"/>
    </location>
</feature>
<dbReference type="SMART" id="SM00028">
    <property type="entry name" value="TPR"/>
    <property type="match status" value="12"/>
</dbReference>
<sequence>MKKIAISVCLFLSTLLATSQVNTDRVMMIGKNALYFEDYVLAIQYFNQVIGAKPYLADPYYFRALSKFMLDDFKGAEEDANLCIERNPYYTAAYQLRGAARQNQEKFELAAADYQRSLEFFPEDRLTLVNMAIVNVELKQYEVAEKFFEVLLRRFPDYIPGYLTRGQMYLEQKDTLKALADYDKAIEIDPYTAQSFAARGVLQFQLKEYNKALADLDEAIRLDPYFAGNYINRGLVKYYLNDLRGAMADYDRVIEMDENNLIARFNRGLLRAQVADNNRAIKDFDKVIELQPDNTMAYINRAMLYAEIGDNLSAIRDMDVVLEEHPDFFSGYYMRAEMKRQLNDLRGAERDFLTARNEEAKAKQRATVDAVDGRKLAAEAKDTREETDKDIEKFNLLVVADKEATEKSRSRYQRESRGRVQDLNAKIALEPKFVLTYYDKGFEVSRPVYFSESLERANEMLNLNWRLKAVNNEAALNELQVQSHFRSIDNYSRLMVERPNDARLYFGRGMDFMLVQDYENALKDINRAIELQPDFMQSYFVRAVIMTKQLEIEPMLPSETTKPEPSVGVNPADRLNELPQVPRAKVPEISTKSFRYDAILKDYETVLRLDPNFIFAYYNMAEIYSLEKDYRAAIDSYTKALKIEPQFAEAYFNRGLSRLSIGDTAAGLDDLRKAGELGVVQSYSIIKRMQ</sequence>
<gene>
    <name evidence="5" type="ORF">ING2E5A_2974</name>
</gene>
<feature type="repeat" description="TPR" evidence="3">
    <location>
        <begin position="227"/>
        <end position="260"/>
    </location>
</feature>
<dbReference type="PROSITE" id="PS50005">
    <property type="entry name" value="TPR"/>
    <property type="match status" value="7"/>
</dbReference>
<dbReference type="GO" id="GO:0009279">
    <property type="term" value="C:cell outer membrane"/>
    <property type="evidence" value="ECO:0007669"/>
    <property type="project" value="TreeGrafter"/>
</dbReference>
<keyword evidence="6" id="KW-1185">Reference proteome</keyword>
<dbReference type="PANTHER" id="PTHR44858:SF1">
    <property type="entry name" value="UDP-N-ACETYLGLUCOSAMINE--PEPTIDE N-ACETYLGLUCOSAMINYLTRANSFERASE SPINDLY-RELATED"/>
    <property type="match status" value="1"/>
</dbReference>
<dbReference type="InterPro" id="IPR011990">
    <property type="entry name" value="TPR-like_helical_dom_sf"/>
</dbReference>
<evidence type="ECO:0000256" key="4">
    <source>
        <dbReference type="SAM" id="SignalP"/>
    </source>
</evidence>
<dbReference type="GO" id="GO:0046813">
    <property type="term" value="P:receptor-mediated virion attachment to host cell"/>
    <property type="evidence" value="ECO:0007669"/>
    <property type="project" value="TreeGrafter"/>
</dbReference>
<dbReference type="AlphaFoldDB" id="A0A1G4GB82"/>
<dbReference type="InterPro" id="IPR050498">
    <property type="entry name" value="Ycf3"/>
</dbReference>
<dbReference type="PANTHER" id="PTHR44858">
    <property type="entry name" value="TETRATRICOPEPTIDE REPEAT PROTEIN 6"/>
    <property type="match status" value="1"/>
</dbReference>
<dbReference type="SUPFAM" id="SSF48439">
    <property type="entry name" value="Protein prenylyltransferase"/>
    <property type="match status" value="1"/>
</dbReference>
<feature type="repeat" description="TPR" evidence="3">
    <location>
        <begin position="614"/>
        <end position="647"/>
    </location>
</feature>
<dbReference type="PROSITE" id="PS50293">
    <property type="entry name" value="TPR_REGION"/>
    <property type="match status" value="1"/>
</dbReference>
<dbReference type="InterPro" id="IPR019734">
    <property type="entry name" value="TPR_rpt"/>
</dbReference>
<name>A0A1G4GB82_9BACT</name>
<feature type="repeat" description="TPR" evidence="3">
    <location>
        <begin position="159"/>
        <end position="192"/>
    </location>
</feature>
<evidence type="ECO:0000256" key="3">
    <source>
        <dbReference type="PROSITE-ProRule" id="PRU00339"/>
    </source>
</evidence>
<dbReference type="STRING" id="1642646.ING2E5A_2974"/>
<accession>A0A1G4GB82</accession>
<dbReference type="Gene3D" id="1.25.40.10">
    <property type="entry name" value="Tetratricopeptide repeat domain"/>
    <property type="match status" value="6"/>
</dbReference>
<organism evidence="5 6">
    <name type="scientific">Petrimonas mucosa</name>
    <dbReference type="NCBI Taxonomy" id="1642646"/>
    <lineage>
        <taxon>Bacteria</taxon>
        <taxon>Pseudomonadati</taxon>
        <taxon>Bacteroidota</taxon>
        <taxon>Bacteroidia</taxon>
        <taxon>Bacteroidales</taxon>
        <taxon>Dysgonomonadaceae</taxon>
        <taxon>Petrimonas</taxon>
    </lineage>
</organism>
<dbReference type="RefSeq" id="WP_071138000.1">
    <property type="nucleotide sequence ID" value="NZ_DUQN01000096.1"/>
</dbReference>
<protein>
    <submittedName>
        <fullName evidence="5">TPR repeat-containing protein slr0751</fullName>
    </submittedName>
</protein>
<reference evidence="5 6" key="1">
    <citation type="submission" date="2016-08" db="EMBL/GenBank/DDBJ databases">
        <authorList>
            <person name="Seilhamer J.J."/>
        </authorList>
    </citation>
    <scope>NUCLEOTIDE SEQUENCE [LARGE SCALE GENOMIC DNA]</scope>
    <source>
        <strain evidence="5">ING2-E5A</strain>
    </source>
</reference>
<evidence type="ECO:0000313" key="6">
    <source>
        <dbReference type="Proteomes" id="UP000178485"/>
    </source>
</evidence>
<dbReference type="Pfam" id="PF13432">
    <property type="entry name" value="TPR_16"/>
    <property type="match status" value="1"/>
</dbReference>
<dbReference type="KEGG" id="pmuc:ING2E5A_2974"/>
<evidence type="ECO:0000256" key="1">
    <source>
        <dbReference type="ARBA" id="ARBA00022737"/>
    </source>
</evidence>
<dbReference type="Pfam" id="PF00515">
    <property type="entry name" value="TPR_1"/>
    <property type="match status" value="1"/>
</dbReference>
<proteinExistence type="predicted"/>
<evidence type="ECO:0000256" key="2">
    <source>
        <dbReference type="ARBA" id="ARBA00022803"/>
    </source>
</evidence>
<dbReference type="SUPFAM" id="SSF48452">
    <property type="entry name" value="TPR-like"/>
    <property type="match status" value="1"/>
</dbReference>
<dbReference type="EMBL" id="LT608328">
    <property type="protein sequence ID" value="SCM59768.1"/>
    <property type="molecule type" value="Genomic_DNA"/>
</dbReference>
<feature type="repeat" description="TPR" evidence="3">
    <location>
        <begin position="193"/>
        <end position="226"/>
    </location>
</feature>
<keyword evidence="4" id="KW-0732">Signal</keyword>
<keyword evidence="1" id="KW-0677">Repeat</keyword>
<feature type="repeat" description="TPR" evidence="3">
    <location>
        <begin position="502"/>
        <end position="535"/>
    </location>
</feature>
<dbReference type="Proteomes" id="UP000178485">
    <property type="component" value="Chromosome i"/>
</dbReference>
<dbReference type="Pfam" id="PF13181">
    <property type="entry name" value="TPR_8"/>
    <property type="match status" value="2"/>
</dbReference>
<keyword evidence="2 3" id="KW-0802">TPR repeat</keyword>
<feature type="repeat" description="TPR" evidence="3">
    <location>
        <begin position="91"/>
        <end position="124"/>
    </location>
</feature>
<feature type="repeat" description="TPR" evidence="3">
    <location>
        <begin position="261"/>
        <end position="294"/>
    </location>
</feature>